<dbReference type="PANTHER" id="PTHR24329">
    <property type="entry name" value="HOMEOBOX PROTEIN ARISTALESS"/>
    <property type="match status" value="1"/>
</dbReference>
<protein>
    <recommendedName>
        <fullName evidence="5">Homeobox domain-containing protein</fullName>
    </recommendedName>
</protein>
<comment type="subcellular location">
    <subcellularLocation>
        <location evidence="1 2 3">Nucleus</location>
    </subcellularLocation>
</comment>
<comment type="caution">
    <text evidence="6">The sequence shown here is derived from an EMBL/GenBank/DDBJ whole genome shotgun (WGS) entry which is preliminary data.</text>
</comment>
<dbReference type="AlphaFoldDB" id="A0A8J2KU52"/>
<evidence type="ECO:0000313" key="6">
    <source>
        <dbReference type="EMBL" id="CAG7823389.1"/>
    </source>
</evidence>
<keyword evidence="7" id="KW-1185">Reference proteome</keyword>
<dbReference type="InterPro" id="IPR001356">
    <property type="entry name" value="HD"/>
</dbReference>
<feature type="compositionally biased region" description="Low complexity" evidence="4">
    <location>
        <begin position="203"/>
        <end position="238"/>
    </location>
</feature>
<dbReference type="Proteomes" id="UP000708208">
    <property type="component" value="Unassembled WGS sequence"/>
</dbReference>
<keyword evidence="2 3" id="KW-0371">Homeobox</keyword>
<dbReference type="InterPro" id="IPR050649">
    <property type="entry name" value="Paired_Homeobox_TFs"/>
</dbReference>
<dbReference type="GO" id="GO:0000981">
    <property type="term" value="F:DNA-binding transcription factor activity, RNA polymerase II-specific"/>
    <property type="evidence" value="ECO:0007669"/>
    <property type="project" value="InterPro"/>
</dbReference>
<proteinExistence type="predicted"/>
<dbReference type="PROSITE" id="PS50071">
    <property type="entry name" value="HOMEOBOX_2"/>
    <property type="match status" value="1"/>
</dbReference>
<keyword evidence="2 3" id="KW-0238">DNA-binding</keyword>
<keyword evidence="2 3" id="KW-0539">Nucleus</keyword>
<feature type="region of interest" description="Disordered" evidence="4">
    <location>
        <begin position="252"/>
        <end position="315"/>
    </location>
</feature>
<name>A0A8J2KU52_9HEXA</name>
<dbReference type="PROSITE" id="PS00027">
    <property type="entry name" value="HOMEOBOX_1"/>
    <property type="match status" value="1"/>
</dbReference>
<dbReference type="InterPro" id="IPR017970">
    <property type="entry name" value="Homeobox_CS"/>
</dbReference>
<evidence type="ECO:0000256" key="3">
    <source>
        <dbReference type="RuleBase" id="RU000682"/>
    </source>
</evidence>
<dbReference type="PANTHER" id="PTHR24329:SF543">
    <property type="entry name" value="FI01017P-RELATED"/>
    <property type="match status" value="1"/>
</dbReference>
<dbReference type="EMBL" id="CAJVCH010529340">
    <property type="protein sequence ID" value="CAG7823389.1"/>
    <property type="molecule type" value="Genomic_DNA"/>
</dbReference>
<feature type="domain" description="Homeobox" evidence="5">
    <location>
        <begin position="138"/>
        <end position="198"/>
    </location>
</feature>
<evidence type="ECO:0000256" key="2">
    <source>
        <dbReference type="PROSITE-ProRule" id="PRU00108"/>
    </source>
</evidence>
<evidence type="ECO:0000313" key="7">
    <source>
        <dbReference type="Proteomes" id="UP000708208"/>
    </source>
</evidence>
<dbReference type="OrthoDB" id="6159439at2759"/>
<dbReference type="GO" id="GO:0000977">
    <property type="term" value="F:RNA polymerase II transcription regulatory region sequence-specific DNA binding"/>
    <property type="evidence" value="ECO:0007669"/>
    <property type="project" value="TreeGrafter"/>
</dbReference>
<evidence type="ECO:0000259" key="5">
    <source>
        <dbReference type="PROSITE" id="PS50071"/>
    </source>
</evidence>
<dbReference type="FunFam" id="1.10.10.60:FF:000182">
    <property type="entry name" value="Paired like homeobox 2B"/>
    <property type="match status" value="1"/>
</dbReference>
<organism evidence="6 7">
    <name type="scientific">Allacma fusca</name>
    <dbReference type="NCBI Taxonomy" id="39272"/>
    <lineage>
        <taxon>Eukaryota</taxon>
        <taxon>Metazoa</taxon>
        <taxon>Ecdysozoa</taxon>
        <taxon>Arthropoda</taxon>
        <taxon>Hexapoda</taxon>
        <taxon>Collembola</taxon>
        <taxon>Symphypleona</taxon>
        <taxon>Sminthuridae</taxon>
        <taxon>Allacma</taxon>
    </lineage>
</organism>
<gene>
    <name evidence="6" type="ORF">AFUS01_LOCUS33609</name>
</gene>
<sequence length="323" mass="34551">MDYSSYINHHHQASSFDPQSCGLAGSLGVGVTGSMDTAAAAAGAAALTNMACSYADLSACAQVGGYRYGPTNVRGYHGTGMGPGGQCGVMRHDQQRHHPAASFPTMNLQDVPHHLFAAASLSYKMYGGDASSVLTEKRKQRRIRTTFTSAQLKELEKSFQETHYPDIYTREEIAMKIDLTEARVQVWFQNRRAKFRKQERLAQQKQSSNSNSNGSTGSQQGNVTNNNNSTGGNENGVNPANVKSQVVAELNSNKASKENGKQSDSSVGKIHQCGGSSVSSPRGNQSPSKSPVIPSAHSFTPLMLTPNPSPISSSYGLTAKTLF</sequence>
<dbReference type="SMART" id="SM00389">
    <property type="entry name" value="HOX"/>
    <property type="match status" value="1"/>
</dbReference>
<feature type="DNA-binding region" description="Homeobox" evidence="2">
    <location>
        <begin position="140"/>
        <end position="199"/>
    </location>
</feature>
<evidence type="ECO:0000256" key="4">
    <source>
        <dbReference type="SAM" id="MobiDB-lite"/>
    </source>
</evidence>
<reference evidence="6" key="1">
    <citation type="submission" date="2021-06" db="EMBL/GenBank/DDBJ databases">
        <authorList>
            <person name="Hodson N. C."/>
            <person name="Mongue J. A."/>
            <person name="Jaron S. K."/>
        </authorList>
    </citation>
    <scope>NUCLEOTIDE SEQUENCE</scope>
</reference>
<dbReference type="Pfam" id="PF00046">
    <property type="entry name" value="Homeodomain"/>
    <property type="match status" value="1"/>
</dbReference>
<feature type="compositionally biased region" description="Polar residues" evidence="4">
    <location>
        <begin position="274"/>
        <end position="289"/>
    </location>
</feature>
<dbReference type="GO" id="GO:0005634">
    <property type="term" value="C:nucleus"/>
    <property type="evidence" value="ECO:0007669"/>
    <property type="project" value="UniProtKB-SubCell"/>
</dbReference>
<accession>A0A8J2KU52</accession>
<feature type="region of interest" description="Disordered" evidence="4">
    <location>
        <begin position="198"/>
        <end position="239"/>
    </location>
</feature>
<evidence type="ECO:0000256" key="1">
    <source>
        <dbReference type="ARBA" id="ARBA00004123"/>
    </source>
</evidence>
<dbReference type="CDD" id="cd00086">
    <property type="entry name" value="homeodomain"/>
    <property type="match status" value="1"/>
</dbReference>